<protein>
    <submittedName>
        <fullName evidence="1">Ribosomal protein S7</fullName>
    </submittedName>
</protein>
<accession>A0A385GNG7</accession>
<dbReference type="GO" id="GO:0005840">
    <property type="term" value="C:ribosome"/>
    <property type="evidence" value="ECO:0007669"/>
    <property type="project" value="UniProtKB-KW"/>
</dbReference>
<organism evidence="1">
    <name type="scientific">Babesia duncani</name>
    <dbReference type="NCBI Taxonomy" id="323732"/>
    <lineage>
        <taxon>Eukaryota</taxon>
        <taxon>Sar</taxon>
        <taxon>Alveolata</taxon>
        <taxon>Apicomplexa</taxon>
        <taxon>Aconoidasida</taxon>
        <taxon>Piroplasmida</taxon>
        <taxon>Babesiidae</taxon>
        <taxon>Babesia</taxon>
    </lineage>
</organism>
<sequence>MLLKEFILNKFTKLVQKKGKYTIAKKVLINSSLNLYEYNNYFFINVLEYIVKELILPIKDLSTKKFYKIKFLPINYIKSILISLLSLLRSIKNLKKILTKKIKKKYSIDAYIVNELKNFLENDDNKLYENKNELSNSFLTTKLYDNNIFYNCTKNTKLNKSNLKLIFIKKNNLKLTYISSNIKKIYTFNYAINPIIYISEKNILFIN</sequence>
<dbReference type="EMBL" id="MH107388">
    <property type="protein sequence ID" value="AXX76199.1"/>
    <property type="molecule type" value="Genomic_DNA"/>
</dbReference>
<keyword evidence="1" id="KW-0689">Ribosomal protein</keyword>
<proteinExistence type="predicted"/>
<dbReference type="AlphaFoldDB" id="A0A385GNG7"/>
<evidence type="ECO:0000313" key="1">
    <source>
        <dbReference type="EMBL" id="AXX76199.1"/>
    </source>
</evidence>
<reference evidence="1" key="1">
    <citation type="journal article" date="2018" name="Int. J. Parasitol.">
        <title>Insights into the evolution and drug susceptibility of Babesia duncani from the sequence of its mitochondrial and apicoplast genomes.</title>
        <authorList>
            <person name="Virji A.Z."/>
            <person name="Thekkiniath J."/>
            <person name="Ma W."/>
            <person name="Lawres L."/>
            <person name="Knight J."/>
            <person name="Swei A."/>
            <person name="Roch K.L."/>
            <person name="Ben Mamoun C."/>
        </authorList>
    </citation>
    <scope>NUCLEOTIDE SEQUENCE</scope>
    <source>
        <strain evidence="1">WA-1</strain>
    </source>
</reference>
<name>A0A385GNG7_9APIC</name>
<keyword evidence="1" id="KW-0687">Ribonucleoprotein</keyword>
<gene>
    <name evidence="1" type="primary">rps7</name>
</gene>